<name>A0A521AK90_9SPHI</name>
<gene>
    <name evidence="3" type="ORF">SAMN06265348_101271</name>
</gene>
<dbReference type="GO" id="GO:1990281">
    <property type="term" value="C:efflux pump complex"/>
    <property type="evidence" value="ECO:0007669"/>
    <property type="project" value="TreeGrafter"/>
</dbReference>
<dbReference type="GO" id="GO:0015562">
    <property type="term" value="F:efflux transmembrane transporter activity"/>
    <property type="evidence" value="ECO:0007669"/>
    <property type="project" value="TreeGrafter"/>
</dbReference>
<dbReference type="Gene3D" id="2.40.420.20">
    <property type="match status" value="1"/>
</dbReference>
<feature type="domain" description="CzcB-like barrel-sandwich hybrid" evidence="2">
    <location>
        <begin position="65"/>
        <end position="184"/>
    </location>
</feature>
<dbReference type="AlphaFoldDB" id="A0A521AK90"/>
<reference evidence="3 4" key="1">
    <citation type="submission" date="2017-05" db="EMBL/GenBank/DDBJ databases">
        <authorList>
            <person name="Varghese N."/>
            <person name="Submissions S."/>
        </authorList>
    </citation>
    <scope>NUCLEOTIDE SEQUENCE [LARGE SCALE GENOMIC DNA]</scope>
    <source>
        <strain evidence="3 4">DSM 19036</strain>
    </source>
</reference>
<dbReference type="InterPro" id="IPR058647">
    <property type="entry name" value="BSH_CzcB-like"/>
</dbReference>
<dbReference type="SUPFAM" id="SSF111369">
    <property type="entry name" value="HlyD-like secretion proteins"/>
    <property type="match status" value="1"/>
</dbReference>
<evidence type="ECO:0000256" key="1">
    <source>
        <dbReference type="ARBA" id="ARBA00009477"/>
    </source>
</evidence>
<dbReference type="RefSeq" id="WP_142526383.1">
    <property type="nucleotide sequence ID" value="NZ_CBCSJO010000002.1"/>
</dbReference>
<comment type="similarity">
    <text evidence="1">Belongs to the membrane fusion protein (MFP) (TC 8.A.1) family.</text>
</comment>
<evidence type="ECO:0000259" key="2">
    <source>
        <dbReference type="Pfam" id="PF25973"/>
    </source>
</evidence>
<evidence type="ECO:0000313" key="3">
    <source>
        <dbReference type="EMBL" id="SMO35181.1"/>
    </source>
</evidence>
<dbReference type="OrthoDB" id="9798190at2"/>
<proteinExistence type="inferred from homology"/>
<dbReference type="EMBL" id="FXTN01000001">
    <property type="protein sequence ID" value="SMO35181.1"/>
    <property type="molecule type" value="Genomic_DNA"/>
</dbReference>
<accession>A0A521AK90</accession>
<dbReference type="Proteomes" id="UP000320300">
    <property type="component" value="Unassembled WGS sequence"/>
</dbReference>
<sequence length="349" mass="37709">MKMITIIALLAALAELSSCKRKNNDSNIQAIPLVRIVHPTVSKLNDTLAASGMITTVDQSELSFQTGGTVEQVYVSEGDFVRKGQLLARLNTAELTAQLQQSDLKIAQYKRDIGRFKALISDSLVTQEQLQNTQTALATSQAQRNAIAYSLSQASIYTSSSGIILKKMVSPGEYKSSGAVVFTLGSNDEGQHWVFKINVTDKDRIKLKLKQQTEIGLDALPGRTFKGTVYRMADVPDLTTLTYDCFISFDPGNEPVVYGLSGKVVLPQTSAASYTTLPLEALSGIRAGSGTIYLVSGRSTVRKQRIGFSQINQDKVVLNTALPAGSSVIIAGKNKVEPGQKVNIYNPAL</sequence>
<dbReference type="Gene3D" id="2.40.50.100">
    <property type="match status" value="1"/>
</dbReference>
<dbReference type="PANTHER" id="PTHR30469">
    <property type="entry name" value="MULTIDRUG RESISTANCE PROTEIN MDTA"/>
    <property type="match status" value="1"/>
</dbReference>
<dbReference type="Gene3D" id="2.40.30.170">
    <property type="match status" value="1"/>
</dbReference>
<protein>
    <submittedName>
        <fullName evidence="3">RND family efflux transporter, MFP subunit</fullName>
    </submittedName>
</protein>
<organism evidence="3 4">
    <name type="scientific">Pedobacter westerhofensis</name>
    <dbReference type="NCBI Taxonomy" id="425512"/>
    <lineage>
        <taxon>Bacteria</taxon>
        <taxon>Pseudomonadati</taxon>
        <taxon>Bacteroidota</taxon>
        <taxon>Sphingobacteriia</taxon>
        <taxon>Sphingobacteriales</taxon>
        <taxon>Sphingobacteriaceae</taxon>
        <taxon>Pedobacter</taxon>
    </lineage>
</organism>
<dbReference type="InterPro" id="IPR006143">
    <property type="entry name" value="RND_pump_MFP"/>
</dbReference>
<dbReference type="NCBIfam" id="TIGR01730">
    <property type="entry name" value="RND_mfp"/>
    <property type="match status" value="1"/>
</dbReference>
<evidence type="ECO:0000313" key="4">
    <source>
        <dbReference type="Proteomes" id="UP000320300"/>
    </source>
</evidence>
<dbReference type="Gene3D" id="1.10.287.470">
    <property type="entry name" value="Helix hairpin bin"/>
    <property type="match status" value="1"/>
</dbReference>
<keyword evidence="4" id="KW-1185">Reference proteome</keyword>
<dbReference type="Pfam" id="PF25973">
    <property type="entry name" value="BSH_CzcB"/>
    <property type="match status" value="1"/>
</dbReference>